<dbReference type="InterPro" id="IPR036873">
    <property type="entry name" value="Rhodanese-like_dom_sf"/>
</dbReference>
<reference evidence="2" key="1">
    <citation type="submission" date="2021-11" db="EMBL/GenBank/DDBJ databases">
        <title>Isoprene-degrading acetogen.</title>
        <authorList>
            <person name="Yang Y."/>
            <person name="Jin H."/>
            <person name="Yan J."/>
        </authorList>
    </citation>
    <scope>NUCLEOTIDE SEQUENCE</scope>
    <source>
        <strain evidence="2">Berkeley</strain>
    </source>
</reference>
<protein>
    <recommendedName>
        <fullName evidence="1">Rhodanese domain-containing protein</fullName>
    </recommendedName>
</protein>
<dbReference type="SUPFAM" id="SSF52821">
    <property type="entry name" value="Rhodanese/Cell cycle control phosphatase"/>
    <property type="match status" value="1"/>
</dbReference>
<gene>
    <name evidence="2" type="ORF">LNN31_13280</name>
</gene>
<accession>A0ABY6HK59</accession>
<feature type="domain" description="Rhodanese" evidence="1">
    <location>
        <begin position="2"/>
        <end position="64"/>
    </location>
</feature>
<organism evidence="2 3">
    <name type="scientific">Acetobacterium wieringae</name>
    <dbReference type="NCBI Taxonomy" id="52694"/>
    <lineage>
        <taxon>Bacteria</taxon>
        <taxon>Bacillati</taxon>
        <taxon>Bacillota</taxon>
        <taxon>Clostridia</taxon>
        <taxon>Eubacteriales</taxon>
        <taxon>Eubacteriaceae</taxon>
        <taxon>Acetobacterium</taxon>
    </lineage>
</organism>
<evidence type="ECO:0000259" key="1">
    <source>
        <dbReference type="PROSITE" id="PS50206"/>
    </source>
</evidence>
<dbReference type="InterPro" id="IPR050229">
    <property type="entry name" value="GlpE_sulfurtransferase"/>
</dbReference>
<dbReference type="PANTHER" id="PTHR43031">
    <property type="entry name" value="FAD-DEPENDENT OXIDOREDUCTASE"/>
    <property type="match status" value="1"/>
</dbReference>
<dbReference type="PANTHER" id="PTHR43031:SF16">
    <property type="entry name" value="OXIDOREDUCTASE"/>
    <property type="match status" value="1"/>
</dbReference>
<dbReference type="Pfam" id="PF00581">
    <property type="entry name" value="Rhodanese"/>
    <property type="match status" value="1"/>
</dbReference>
<name>A0ABY6HK59_9FIRM</name>
<dbReference type="InterPro" id="IPR001763">
    <property type="entry name" value="Rhodanese-like_dom"/>
</dbReference>
<dbReference type="PROSITE" id="PS50206">
    <property type="entry name" value="RHODANESE_3"/>
    <property type="match status" value="1"/>
</dbReference>
<proteinExistence type="predicted"/>
<evidence type="ECO:0000313" key="2">
    <source>
        <dbReference type="EMBL" id="UYO64695.1"/>
    </source>
</evidence>
<evidence type="ECO:0000313" key="3">
    <source>
        <dbReference type="Proteomes" id="UP001163550"/>
    </source>
</evidence>
<dbReference type="Gene3D" id="3.40.250.10">
    <property type="entry name" value="Rhodanese-like domain"/>
    <property type="match status" value="1"/>
</dbReference>
<dbReference type="EMBL" id="CP087994">
    <property type="protein sequence ID" value="UYO64695.1"/>
    <property type="molecule type" value="Genomic_DNA"/>
</dbReference>
<dbReference type="Proteomes" id="UP001163550">
    <property type="component" value="Chromosome"/>
</dbReference>
<keyword evidence="3" id="KW-1185">Reference proteome</keyword>
<sequence>MPKAQNIPHQDLRHKLTLLNQNRPVITYCNKGVTGNATQNILLNHGFKNVFNLSGGFQFYDATKEE</sequence>